<feature type="chain" id="PRO_5034585246" evidence="1">
    <location>
        <begin position="20"/>
        <end position="181"/>
    </location>
</feature>
<proteinExistence type="predicted"/>
<dbReference type="EMBL" id="JAEPRD010000015">
    <property type="protein sequence ID" value="KAG2209439.1"/>
    <property type="molecule type" value="Genomic_DNA"/>
</dbReference>
<evidence type="ECO:0000313" key="2">
    <source>
        <dbReference type="EMBL" id="KAG2209439.1"/>
    </source>
</evidence>
<keyword evidence="1" id="KW-0732">Signal</keyword>
<dbReference type="AlphaFoldDB" id="A0A8H7VCJ2"/>
<dbReference type="Proteomes" id="UP000603453">
    <property type="component" value="Unassembled WGS sequence"/>
</dbReference>
<name>A0A8H7VCJ2_9FUNG</name>
<evidence type="ECO:0000313" key="3">
    <source>
        <dbReference type="Proteomes" id="UP000603453"/>
    </source>
</evidence>
<reference evidence="2" key="1">
    <citation type="submission" date="2020-12" db="EMBL/GenBank/DDBJ databases">
        <title>Metabolic potential, ecology and presence of endohyphal bacteria is reflected in genomic diversity of Mucoromycotina.</title>
        <authorList>
            <person name="Muszewska A."/>
            <person name="Okrasinska A."/>
            <person name="Steczkiewicz K."/>
            <person name="Drgas O."/>
            <person name="Orlowska M."/>
            <person name="Perlinska-Lenart U."/>
            <person name="Aleksandrzak-Piekarczyk T."/>
            <person name="Szatraj K."/>
            <person name="Zielenkiewicz U."/>
            <person name="Pilsyk S."/>
            <person name="Malc E."/>
            <person name="Mieczkowski P."/>
            <person name="Kruszewska J.S."/>
            <person name="Biernat P."/>
            <person name="Pawlowska J."/>
        </authorList>
    </citation>
    <scope>NUCLEOTIDE SEQUENCE</scope>
    <source>
        <strain evidence="2">WA0000017839</strain>
    </source>
</reference>
<gene>
    <name evidence="2" type="ORF">INT47_008281</name>
</gene>
<organism evidence="2 3">
    <name type="scientific">Mucor saturninus</name>
    <dbReference type="NCBI Taxonomy" id="64648"/>
    <lineage>
        <taxon>Eukaryota</taxon>
        <taxon>Fungi</taxon>
        <taxon>Fungi incertae sedis</taxon>
        <taxon>Mucoromycota</taxon>
        <taxon>Mucoromycotina</taxon>
        <taxon>Mucoromycetes</taxon>
        <taxon>Mucorales</taxon>
        <taxon>Mucorineae</taxon>
        <taxon>Mucoraceae</taxon>
        <taxon>Mucor</taxon>
    </lineage>
</organism>
<keyword evidence="3" id="KW-1185">Reference proteome</keyword>
<protein>
    <submittedName>
        <fullName evidence="2">Uncharacterized protein</fullName>
    </submittedName>
</protein>
<evidence type="ECO:0000256" key="1">
    <source>
        <dbReference type="SAM" id="SignalP"/>
    </source>
</evidence>
<comment type="caution">
    <text evidence="2">The sequence shown here is derived from an EMBL/GenBank/DDBJ whole genome shotgun (WGS) entry which is preliminary data.</text>
</comment>
<feature type="signal peptide" evidence="1">
    <location>
        <begin position="1"/>
        <end position="19"/>
    </location>
</feature>
<sequence length="181" mass="19880">MRFFLIITTALAFSFSANAEHHIKRASKNKVQSCTAGLKDANEQFLILKTIARNQHVSFQAYHFSEPLLESYVQSAISNCCASLALPDEEVDSVVSTFGITTTKIIDLYDVFISKESPSFSAASAAATLKDTIRSLSGVIKNLDECLLSVTPSSRQSEIQTYIDTIKNKIDTTFTTYGMTA</sequence>
<accession>A0A8H7VCJ2</accession>